<comment type="similarity">
    <text evidence="1 4">Belongs to the glycosyl hydrolase 3 family.</text>
</comment>
<dbReference type="SUPFAM" id="SSF52279">
    <property type="entry name" value="Beta-D-glucan exohydrolase, C-terminal domain"/>
    <property type="match status" value="1"/>
</dbReference>
<dbReference type="InterPro" id="IPR001764">
    <property type="entry name" value="Glyco_hydro_3_N"/>
</dbReference>
<dbReference type="InterPro" id="IPR036881">
    <property type="entry name" value="Glyco_hydro_3_C_sf"/>
</dbReference>
<feature type="domain" description="Glycoside hydrolase family 3 N-terminal" evidence="5">
    <location>
        <begin position="99"/>
        <end position="427"/>
    </location>
</feature>
<keyword evidence="8" id="KW-1185">Reference proteome</keyword>
<evidence type="ECO:0008006" key="9">
    <source>
        <dbReference type="Google" id="ProtNLM"/>
    </source>
</evidence>
<evidence type="ECO:0000259" key="5">
    <source>
        <dbReference type="Pfam" id="PF00933"/>
    </source>
</evidence>
<dbReference type="PANTHER" id="PTHR30620">
    <property type="entry name" value="PERIPLASMIC BETA-GLUCOSIDASE-RELATED"/>
    <property type="match status" value="1"/>
</dbReference>
<dbReference type="InterPro" id="IPR017853">
    <property type="entry name" value="GH"/>
</dbReference>
<sequence>MTTPTSLTWAPLSHQTSNSPIIHRQWQTLKLKSFHSDHSIGHLFSGYTLILRSQRRSAFTPSSFSFSDHVTMGDTVNTVYKNANEPIEHRVKDLLLRMTLKEKLGQMTQIERAVATPDVIRDLCIGSVLSGGGSKPFENATSADWAEMIDGLQNGAMETRLGIPIFYGSDAVHGNNNVYGTTVFPHNVGLGATRDPDLVERIGAVTALETRASGVQYAFAPCVAVCRDPRWGRCYESYSEDTQLVRKMTSLVTGLQGKPPIHHPNGYPYVAGRNNVMACAKHYAGDGGTDKGKNEGNTIIPFDDLENIHMLPYLDCISKGVCTVMVSYSSWNGTKMHAHRYLVTDILKEKLGFKGIVITDWEALDRFYDPYGSNYRSAVSSAINAGIDMVMVPFRYQLFLEDLEALVESGEVSMARIDDAVERILRVKFAAGLFEYPMADRSLIDVVGSKPHRELAREAVRKSLVLLKNGNDPRKPFLPLNRNAKKVLVAGKHANDLGYQCGGWTATWEGTSGRITIGTTILDAVKEAIGDNTEVIYEENPTAKTFSEHDFSYAIVAVGEAPYVESGGDNSELTIPFKGDELLKLVAHEIPTLAILISGRPLVIEPSVLDTLDALVAAWLPGTEGNGITDVIFGDHEFHGRLPVSWFKSVDQLPMDSHQNSYDPLFPLGYGLKCKV</sequence>
<dbReference type="FunFam" id="3.20.20.300:FF:000003">
    <property type="entry name" value="Beta-D-glucan exohydrolase isoenzyme ExoI"/>
    <property type="match status" value="1"/>
</dbReference>
<dbReference type="Proteomes" id="UP001229421">
    <property type="component" value="Unassembled WGS sequence"/>
</dbReference>
<comment type="caution">
    <text evidence="7">The sequence shown here is derived from an EMBL/GenBank/DDBJ whole genome shotgun (WGS) entry which is preliminary data.</text>
</comment>
<dbReference type="InterPro" id="IPR051915">
    <property type="entry name" value="Cellulose_Degrad_GH3"/>
</dbReference>
<dbReference type="SUPFAM" id="SSF51445">
    <property type="entry name" value="(Trans)glycosidases"/>
    <property type="match status" value="1"/>
</dbReference>
<reference evidence="7" key="1">
    <citation type="journal article" date="2023" name="bioRxiv">
        <title>Improved chromosome-level genome assembly for marigold (Tagetes erecta).</title>
        <authorList>
            <person name="Jiang F."/>
            <person name="Yuan L."/>
            <person name="Wang S."/>
            <person name="Wang H."/>
            <person name="Xu D."/>
            <person name="Wang A."/>
            <person name="Fan W."/>
        </authorList>
    </citation>
    <scope>NUCLEOTIDE SEQUENCE</scope>
    <source>
        <strain evidence="7">WSJ</strain>
        <tissue evidence="7">Leaf</tissue>
    </source>
</reference>
<evidence type="ECO:0000313" key="7">
    <source>
        <dbReference type="EMBL" id="KAK1428675.1"/>
    </source>
</evidence>
<protein>
    <recommendedName>
        <fullName evidence="9">Beta-glucosidase</fullName>
    </recommendedName>
</protein>
<keyword evidence="2 4" id="KW-0378">Hydrolase</keyword>
<accession>A0AAD8KSD5</accession>
<dbReference type="FunFam" id="3.40.50.1700:FF:000002">
    <property type="entry name" value="Glycosyl hydrolase family protein"/>
    <property type="match status" value="1"/>
</dbReference>
<dbReference type="Pfam" id="PF00933">
    <property type="entry name" value="Glyco_hydro_3"/>
    <property type="match status" value="1"/>
</dbReference>
<evidence type="ECO:0000256" key="3">
    <source>
        <dbReference type="ARBA" id="ARBA00023295"/>
    </source>
</evidence>
<dbReference type="GO" id="GO:0009251">
    <property type="term" value="P:glucan catabolic process"/>
    <property type="evidence" value="ECO:0007669"/>
    <property type="project" value="TreeGrafter"/>
</dbReference>
<dbReference type="PRINTS" id="PR00133">
    <property type="entry name" value="GLHYDRLASE3"/>
</dbReference>
<proteinExistence type="inferred from homology"/>
<dbReference type="GO" id="GO:0008422">
    <property type="term" value="F:beta-glucosidase activity"/>
    <property type="evidence" value="ECO:0007669"/>
    <property type="project" value="TreeGrafter"/>
</dbReference>
<dbReference type="Gene3D" id="3.40.50.1700">
    <property type="entry name" value="Glycoside hydrolase family 3 C-terminal domain"/>
    <property type="match status" value="1"/>
</dbReference>
<evidence type="ECO:0000256" key="1">
    <source>
        <dbReference type="ARBA" id="ARBA00005336"/>
    </source>
</evidence>
<dbReference type="InterPro" id="IPR002772">
    <property type="entry name" value="Glyco_hydro_3_C"/>
</dbReference>
<gene>
    <name evidence="7" type="ORF">QVD17_17514</name>
</gene>
<dbReference type="PROSITE" id="PS00775">
    <property type="entry name" value="GLYCOSYL_HYDROL_F3"/>
    <property type="match status" value="1"/>
</dbReference>
<evidence type="ECO:0000259" key="6">
    <source>
        <dbReference type="Pfam" id="PF01915"/>
    </source>
</evidence>
<evidence type="ECO:0000256" key="4">
    <source>
        <dbReference type="RuleBase" id="RU361161"/>
    </source>
</evidence>
<evidence type="ECO:0000256" key="2">
    <source>
        <dbReference type="ARBA" id="ARBA00022801"/>
    </source>
</evidence>
<dbReference type="PANTHER" id="PTHR30620:SF33">
    <property type="entry name" value="BETA-D-GLUCAN EXOHYDROLASE-LIKE PROTEIN-RELATED"/>
    <property type="match status" value="1"/>
</dbReference>
<dbReference type="Gene3D" id="3.20.20.300">
    <property type="entry name" value="Glycoside hydrolase, family 3, N-terminal domain"/>
    <property type="match status" value="1"/>
</dbReference>
<name>A0AAD8KSD5_TARER</name>
<feature type="domain" description="Glycoside hydrolase family 3 C-terminal" evidence="6">
    <location>
        <begin position="464"/>
        <end position="673"/>
    </location>
</feature>
<dbReference type="Pfam" id="PF01915">
    <property type="entry name" value="Glyco_hydro_3_C"/>
    <property type="match status" value="1"/>
</dbReference>
<dbReference type="InterPro" id="IPR019800">
    <property type="entry name" value="Glyco_hydro_3_AS"/>
</dbReference>
<evidence type="ECO:0000313" key="8">
    <source>
        <dbReference type="Proteomes" id="UP001229421"/>
    </source>
</evidence>
<dbReference type="EMBL" id="JAUHHV010000004">
    <property type="protein sequence ID" value="KAK1428675.1"/>
    <property type="molecule type" value="Genomic_DNA"/>
</dbReference>
<dbReference type="InterPro" id="IPR036962">
    <property type="entry name" value="Glyco_hydro_3_N_sf"/>
</dbReference>
<dbReference type="AlphaFoldDB" id="A0AAD8KSD5"/>
<organism evidence="7 8">
    <name type="scientific">Tagetes erecta</name>
    <name type="common">African marigold</name>
    <dbReference type="NCBI Taxonomy" id="13708"/>
    <lineage>
        <taxon>Eukaryota</taxon>
        <taxon>Viridiplantae</taxon>
        <taxon>Streptophyta</taxon>
        <taxon>Embryophyta</taxon>
        <taxon>Tracheophyta</taxon>
        <taxon>Spermatophyta</taxon>
        <taxon>Magnoliopsida</taxon>
        <taxon>eudicotyledons</taxon>
        <taxon>Gunneridae</taxon>
        <taxon>Pentapetalae</taxon>
        <taxon>asterids</taxon>
        <taxon>campanulids</taxon>
        <taxon>Asterales</taxon>
        <taxon>Asteraceae</taxon>
        <taxon>Asteroideae</taxon>
        <taxon>Heliantheae alliance</taxon>
        <taxon>Tageteae</taxon>
        <taxon>Tagetes</taxon>
    </lineage>
</organism>
<keyword evidence="3 4" id="KW-0326">Glycosidase</keyword>